<dbReference type="InterPro" id="IPR020846">
    <property type="entry name" value="MFS_dom"/>
</dbReference>
<dbReference type="Pfam" id="PF07690">
    <property type="entry name" value="MFS_1"/>
    <property type="match status" value="1"/>
</dbReference>
<dbReference type="PANTHER" id="PTHR43124:SF3">
    <property type="entry name" value="CHLORAMPHENICOL EFFLUX PUMP RV0191"/>
    <property type="match status" value="1"/>
</dbReference>
<evidence type="ECO:0000256" key="6">
    <source>
        <dbReference type="ARBA" id="ARBA00023136"/>
    </source>
</evidence>
<feature type="transmembrane region" description="Helical" evidence="7">
    <location>
        <begin position="276"/>
        <end position="294"/>
    </location>
</feature>
<keyword evidence="3" id="KW-1003">Cell membrane</keyword>
<dbReference type="PROSITE" id="PS50850">
    <property type="entry name" value="MFS"/>
    <property type="match status" value="1"/>
</dbReference>
<sequence>MTTTTQTKRNPWLSVIAIAIGALALVITEFLPVGILPDIARDFGILEGTAGLAITFTALLGAFAAPFTTIVIKQLDRRIVLLSLTLMLIISSILSFLSPNFIVFIIARIILGLGVGGFWAIAVATAAKLVPSDKVARASSIVLGGISLGTVISVPAGSFIAAHLNWEASFVAASVFAIIVFILQLFLLPRIPMELGVKVKDYLELFRSKKIRLILSVVIFIVAAQYSAFTYITPFLQQVTGIGPNLLSTLLLVYGIVVIFGNFIGEYIAKLGLPQMNGITATIYFVSFVVIAVIGENLTATTIVFILWALAWGMAPLGSQLWIFSSAKNAEAAQAIFTGIFQLSISAGSLVGGIAVNAINLTSSMWLGAILVALALIMVIVSMNKKQNTA</sequence>
<feature type="transmembrane region" description="Helical" evidence="7">
    <location>
        <begin position="141"/>
        <end position="164"/>
    </location>
</feature>
<evidence type="ECO:0000256" key="5">
    <source>
        <dbReference type="ARBA" id="ARBA00022989"/>
    </source>
</evidence>
<dbReference type="AlphaFoldDB" id="A0A917H7J2"/>
<accession>A0A917H7J2</accession>
<evidence type="ECO:0000256" key="2">
    <source>
        <dbReference type="ARBA" id="ARBA00022448"/>
    </source>
</evidence>
<feature type="transmembrane region" description="Helical" evidence="7">
    <location>
        <begin position="336"/>
        <end position="359"/>
    </location>
</feature>
<feature type="domain" description="Major facilitator superfamily (MFS) profile" evidence="8">
    <location>
        <begin position="14"/>
        <end position="387"/>
    </location>
</feature>
<evidence type="ECO:0000256" key="4">
    <source>
        <dbReference type="ARBA" id="ARBA00022692"/>
    </source>
</evidence>
<keyword evidence="10" id="KW-1185">Reference proteome</keyword>
<keyword evidence="2" id="KW-0813">Transport</keyword>
<dbReference type="CDD" id="cd17324">
    <property type="entry name" value="MFS_NepI_like"/>
    <property type="match status" value="1"/>
</dbReference>
<keyword evidence="4 7" id="KW-0812">Transmembrane</keyword>
<dbReference type="InterPro" id="IPR036259">
    <property type="entry name" value="MFS_trans_sf"/>
</dbReference>
<reference evidence="9 10" key="1">
    <citation type="journal article" date="2014" name="Int. J. Syst. Evol. Microbiol.">
        <title>Complete genome sequence of Corynebacterium casei LMG S-19264T (=DSM 44701T), isolated from a smear-ripened cheese.</title>
        <authorList>
            <consortium name="US DOE Joint Genome Institute (JGI-PGF)"/>
            <person name="Walter F."/>
            <person name="Albersmeier A."/>
            <person name="Kalinowski J."/>
            <person name="Ruckert C."/>
        </authorList>
    </citation>
    <scope>NUCLEOTIDE SEQUENCE [LARGE SCALE GENOMIC DNA]</scope>
    <source>
        <strain evidence="9 10">CGMCC 1.15286</strain>
    </source>
</reference>
<feature type="transmembrane region" description="Helical" evidence="7">
    <location>
        <begin position="79"/>
        <end position="97"/>
    </location>
</feature>
<dbReference type="InterPro" id="IPR050189">
    <property type="entry name" value="MFS_Efflux_Transporters"/>
</dbReference>
<protein>
    <submittedName>
        <fullName evidence="9">MFS transporter</fullName>
    </submittedName>
</protein>
<evidence type="ECO:0000259" key="8">
    <source>
        <dbReference type="PROSITE" id="PS50850"/>
    </source>
</evidence>
<dbReference type="PANTHER" id="PTHR43124">
    <property type="entry name" value="PURINE EFFLUX PUMP PBUE"/>
    <property type="match status" value="1"/>
</dbReference>
<evidence type="ECO:0000256" key="7">
    <source>
        <dbReference type="SAM" id="Phobius"/>
    </source>
</evidence>
<keyword evidence="5 7" id="KW-1133">Transmembrane helix</keyword>
<gene>
    <name evidence="9" type="primary">nepI</name>
    <name evidence="9" type="ORF">GCM10010918_26660</name>
</gene>
<feature type="transmembrane region" description="Helical" evidence="7">
    <location>
        <begin position="103"/>
        <end position="129"/>
    </location>
</feature>
<feature type="transmembrane region" description="Helical" evidence="7">
    <location>
        <begin position="245"/>
        <end position="264"/>
    </location>
</feature>
<evidence type="ECO:0000313" key="9">
    <source>
        <dbReference type="EMBL" id="GGG70073.1"/>
    </source>
</evidence>
<proteinExistence type="predicted"/>
<name>A0A917H7J2_9BACL</name>
<feature type="transmembrane region" description="Helical" evidence="7">
    <location>
        <begin position="51"/>
        <end position="72"/>
    </location>
</feature>
<feature type="transmembrane region" description="Helical" evidence="7">
    <location>
        <begin position="365"/>
        <end position="383"/>
    </location>
</feature>
<evidence type="ECO:0000256" key="3">
    <source>
        <dbReference type="ARBA" id="ARBA00022475"/>
    </source>
</evidence>
<dbReference type="GO" id="GO:0022857">
    <property type="term" value="F:transmembrane transporter activity"/>
    <property type="evidence" value="ECO:0007669"/>
    <property type="project" value="InterPro"/>
</dbReference>
<dbReference type="GO" id="GO:0005886">
    <property type="term" value="C:plasma membrane"/>
    <property type="evidence" value="ECO:0007669"/>
    <property type="project" value="UniProtKB-SubCell"/>
</dbReference>
<dbReference type="Gene3D" id="1.20.1250.20">
    <property type="entry name" value="MFS general substrate transporter like domains"/>
    <property type="match status" value="1"/>
</dbReference>
<feature type="transmembrane region" description="Helical" evidence="7">
    <location>
        <begin position="170"/>
        <end position="192"/>
    </location>
</feature>
<comment type="subcellular location">
    <subcellularLocation>
        <location evidence="1">Cell membrane</location>
        <topology evidence="1">Multi-pass membrane protein</topology>
    </subcellularLocation>
</comment>
<feature type="transmembrane region" description="Helical" evidence="7">
    <location>
        <begin position="12"/>
        <end position="31"/>
    </location>
</feature>
<dbReference type="InterPro" id="IPR011701">
    <property type="entry name" value="MFS"/>
</dbReference>
<dbReference type="RefSeq" id="WP_188889661.1">
    <property type="nucleotide sequence ID" value="NZ_BMHY01000004.1"/>
</dbReference>
<evidence type="ECO:0000256" key="1">
    <source>
        <dbReference type="ARBA" id="ARBA00004651"/>
    </source>
</evidence>
<dbReference type="EMBL" id="BMHY01000004">
    <property type="protein sequence ID" value="GGG70073.1"/>
    <property type="molecule type" value="Genomic_DNA"/>
</dbReference>
<keyword evidence="6 7" id="KW-0472">Membrane</keyword>
<feature type="transmembrane region" description="Helical" evidence="7">
    <location>
        <begin position="213"/>
        <end position="233"/>
    </location>
</feature>
<feature type="transmembrane region" description="Helical" evidence="7">
    <location>
        <begin position="300"/>
        <end position="324"/>
    </location>
</feature>
<dbReference type="SUPFAM" id="SSF103473">
    <property type="entry name" value="MFS general substrate transporter"/>
    <property type="match status" value="1"/>
</dbReference>
<dbReference type="Proteomes" id="UP000600247">
    <property type="component" value="Unassembled WGS sequence"/>
</dbReference>
<evidence type="ECO:0000313" key="10">
    <source>
        <dbReference type="Proteomes" id="UP000600247"/>
    </source>
</evidence>
<comment type="caution">
    <text evidence="9">The sequence shown here is derived from an EMBL/GenBank/DDBJ whole genome shotgun (WGS) entry which is preliminary data.</text>
</comment>
<organism evidence="9 10">
    <name type="scientific">Paenibacillus radicis</name>
    <name type="common">ex Gao et al. 2016</name>
    <dbReference type="NCBI Taxonomy" id="1737354"/>
    <lineage>
        <taxon>Bacteria</taxon>
        <taxon>Bacillati</taxon>
        <taxon>Bacillota</taxon>
        <taxon>Bacilli</taxon>
        <taxon>Bacillales</taxon>
        <taxon>Paenibacillaceae</taxon>
        <taxon>Paenibacillus</taxon>
    </lineage>
</organism>